<feature type="region of interest" description="Disordered" evidence="1">
    <location>
        <begin position="617"/>
        <end position="637"/>
    </location>
</feature>
<keyword evidence="3" id="KW-0496">Mitochondrion</keyword>
<evidence type="ECO:0000313" key="3">
    <source>
        <dbReference type="EMBL" id="AXV54344.1"/>
    </source>
</evidence>
<dbReference type="GeneID" id="38344297"/>
<dbReference type="AntiFam" id="ANF00025">
    <property type="entry name" value="Antisense to 23S rRNA"/>
</dbReference>
<dbReference type="RefSeq" id="YP_009526585.1">
    <property type="nucleotide sequence ID" value="NC_039660.1"/>
</dbReference>
<name>A0A385G2C2_AMMMO</name>
<keyword evidence="2" id="KW-1133">Transmembrane helix</keyword>
<dbReference type="EMBL" id="MF683210">
    <property type="protein sequence ID" value="AXV54344.1"/>
    <property type="molecule type" value="Genomic_DNA"/>
</dbReference>
<evidence type="ECO:0000256" key="2">
    <source>
        <dbReference type="SAM" id="Phobius"/>
    </source>
</evidence>
<dbReference type="InterPro" id="IPR044987">
    <property type="entry name" value="AtMg00030-like"/>
</dbReference>
<feature type="transmembrane region" description="Helical" evidence="2">
    <location>
        <begin position="177"/>
        <end position="202"/>
    </location>
</feature>
<keyword evidence="2" id="KW-0472">Membrane</keyword>
<dbReference type="PANTHER" id="PTHR37773">
    <property type="entry name" value="TRANSMEMBRANE PROTEIN"/>
    <property type="match status" value="1"/>
</dbReference>
<keyword evidence="2" id="KW-0812">Transmembrane</keyword>
<reference evidence="3" key="1">
    <citation type="journal article" date="2018" name="Mitochondrial DNA Part B Resour">
        <title>The complete mitochondrial genome of a tertiary relict evergreen woody plant Ammopiptanthus mongolicus.</title>
        <authorList>
            <person name="Yu T."/>
            <person name="Sun L."/>
            <person name="Cui H."/>
            <person name="Liu S."/>
            <person name="Men J."/>
            <person name="Chen S."/>
            <person name="Chen Y."/>
            <person name="Lu C."/>
        </authorList>
    </citation>
    <scope>NUCLEOTIDE SEQUENCE</scope>
</reference>
<dbReference type="PANTHER" id="PTHR37773:SF1">
    <property type="entry name" value="TRANSMEMBRANE PROTEIN"/>
    <property type="match status" value="1"/>
</dbReference>
<proteinExistence type="predicted"/>
<organism evidence="3">
    <name type="scientific">Ammopiptanthus mongolicus</name>
    <name type="common">Piptanthus mongolicus</name>
    <dbReference type="NCBI Taxonomy" id="126911"/>
    <lineage>
        <taxon>Eukaryota</taxon>
        <taxon>Viridiplantae</taxon>
        <taxon>Streptophyta</taxon>
        <taxon>Embryophyta</taxon>
        <taxon>Tracheophyta</taxon>
        <taxon>Spermatophyta</taxon>
        <taxon>Magnoliopsida</taxon>
        <taxon>eudicotyledons</taxon>
        <taxon>Gunneridae</taxon>
        <taxon>Pentapetalae</taxon>
        <taxon>rosids</taxon>
        <taxon>fabids</taxon>
        <taxon>Fabales</taxon>
        <taxon>Fabaceae</taxon>
        <taxon>Papilionoideae</taxon>
        <taxon>50 kb inversion clade</taxon>
        <taxon>genistoids sensu lato</taxon>
        <taxon>core genistoids</taxon>
        <taxon>Sophoreae</taxon>
        <taxon>Ammopiptanthus</taxon>
    </lineage>
</organism>
<dbReference type="AlphaFoldDB" id="A0A385G2C2"/>
<protein>
    <submittedName>
        <fullName evidence="3">Uncharacterized protein</fullName>
    </submittedName>
</protein>
<gene>
    <name evidence="3" type="primary">amoMp26</name>
</gene>
<geneLocation type="mitochondrion" evidence="3"/>
<evidence type="ECO:0000256" key="1">
    <source>
        <dbReference type="SAM" id="MobiDB-lite"/>
    </source>
</evidence>
<sequence length="720" mass="81559">MPRRPLSGDLSIWYFDLLLGWRQAGFEEEKLLSTPKPLGRILPHVVLTSGPTFLFLCLISLKDLAPSSPISPSGFNLLKRSAGIIEKRKALYVLVLGAPVKGLTPFSLKGVWKYVVEVNSSEMQPEGNLSFYPVCIWLWFRYRLKTFFRALISAGGSRVVIAPDHSKNSWKTMHGMLFQLCVHVLIFVMLAFFYCLIAWQLFQIFRIVTAPFIAIKLPSSLKMDSNLQSSGHEPDELTNYSTPLLPLLFLFFHYSHLGDLGCLAGIEPALIRDRFTPRGAYTSRLSKFCSKTSSENLYREGFPAAQQFFHTNLAARRCYWHNNRYTIVDIEVPNDSVDKSSWESSACYPRRTFDPLSESPSTRDSRITMADFRLCSTSRSHSQAGLYHYAHEQNLSLSLPSHTSPLVLRIFTENSISPGPCRRQRGSRYTIRAGRYLCDKEFRYLRTVRVTAAVYRGFHSKLITLLLPTFQHRAGVRLYTSCYHLAESCVFNKQSLPPVHREDRPPISKFFPGSFNLVDYDNSRDYKQTRDYGRAACLRSFPGVGKAKWGHPSPLSALPRAIDIIRSTEIDFAENQLYPILVGLSPLATSHPRFFSPFPHGTCTLSVIEEYLGLEGGPPFSRKSDQNSNTPRFTGKDRTMGTNLQGYHLLWPDLPTFSQFKLAAELGYGFPIGDPWITDGISPWPFASESVLPSQCPGIHPMHSFRSCTQQENECALALY</sequence>
<accession>A0A385G2C2</accession>